<evidence type="ECO:0008006" key="3">
    <source>
        <dbReference type="Google" id="ProtNLM"/>
    </source>
</evidence>
<dbReference type="AlphaFoldDB" id="A0A124F3B7"/>
<dbReference type="Proteomes" id="UP000054388">
    <property type="component" value="Unassembled WGS sequence"/>
</dbReference>
<sequence>MNSKLTLIFLFFFHFTFSQKGKIIDNQSTSFEILDKNEKIEFIVFDTELTEKKPVLLWCQGSLPYPIYVNSKEEGIWLIGGGITNFDISNIVKNYHLVIISMPKTPLVADEKEINESYWYFGNSNDKNIPTTEFQKADYLENYVNRGLKVLKFLKKQNWVDNSKLIVVGHSQGSKVATKIAIENKNVSKLGLFSANPFGRIDQNIRSYRKDAEQKLISWKEADKKIEEEYQTFKDANNPKILKEKPELLAWKSFSIPLIDDWINFNKPIYLAYGTNDIASDLNDIIPLYFIREHKDNLTLKRYLNLEHNFFEVEEGKANHEKPHWENVMNEFINWTLQ</sequence>
<dbReference type="RefSeq" id="WP_059135451.1">
    <property type="nucleotide sequence ID" value="NZ_LMAI01000002.1"/>
</dbReference>
<accession>A0A124F3B7</accession>
<protein>
    <recommendedName>
        <fullName evidence="3">Alpha/beta hydrolase</fullName>
    </recommendedName>
</protein>
<dbReference type="Gene3D" id="3.40.50.1820">
    <property type="entry name" value="alpha/beta hydrolase"/>
    <property type="match status" value="1"/>
</dbReference>
<proteinExistence type="predicted"/>
<evidence type="ECO:0000313" key="1">
    <source>
        <dbReference type="EMBL" id="KUJ57431.1"/>
    </source>
</evidence>
<gene>
    <name evidence="1" type="ORF">AR686_01265</name>
</gene>
<dbReference type="InterPro" id="IPR029058">
    <property type="entry name" value="AB_hydrolase_fold"/>
</dbReference>
<evidence type="ECO:0000313" key="2">
    <source>
        <dbReference type="Proteomes" id="UP000054388"/>
    </source>
</evidence>
<dbReference type="SUPFAM" id="SSF53474">
    <property type="entry name" value="alpha/beta-Hydrolases"/>
    <property type="match status" value="1"/>
</dbReference>
<organism evidence="1 2">
    <name type="scientific">Chryseobacterium aquaticum subsp. greenlandense</name>
    <dbReference type="NCBI Taxonomy" id="345663"/>
    <lineage>
        <taxon>Bacteria</taxon>
        <taxon>Pseudomonadati</taxon>
        <taxon>Bacteroidota</taxon>
        <taxon>Flavobacteriia</taxon>
        <taxon>Flavobacteriales</taxon>
        <taxon>Weeksellaceae</taxon>
        <taxon>Chryseobacterium group</taxon>
        <taxon>Chryseobacterium</taxon>
    </lineage>
</organism>
<dbReference type="EMBL" id="LMAI01000002">
    <property type="protein sequence ID" value="KUJ57431.1"/>
    <property type="molecule type" value="Genomic_DNA"/>
</dbReference>
<reference evidence="1 2" key="1">
    <citation type="submission" date="2015-10" db="EMBL/GenBank/DDBJ databases">
        <title>Genome sequence of Chryseobacterium greenlandense.</title>
        <authorList>
            <person name="Newman J."/>
            <person name="Fischer K."/>
            <person name="Miller J."/>
        </authorList>
    </citation>
    <scope>NUCLEOTIDE SEQUENCE [LARGE SCALE GENOMIC DNA]</scope>
    <source>
        <strain evidence="1 2">UMB34</strain>
    </source>
</reference>
<name>A0A124F3B7_9FLAO</name>
<comment type="caution">
    <text evidence="1">The sequence shown here is derived from an EMBL/GenBank/DDBJ whole genome shotgun (WGS) entry which is preliminary data.</text>
</comment>